<evidence type="ECO:0000256" key="1">
    <source>
        <dbReference type="SAM" id="MobiDB-lite"/>
    </source>
</evidence>
<sequence length="292" mass="32810">FSLPFSLLCIVWSQVWRMAKVERRHACLAEILHLLDLLFFYQYRVSSGAGVVTSTPARKPPPPRLLQKLRPGIISYTPASTEGVWEFQRRKGRRSSPPPPLPDFTTSNRFESLSSLSSPGAPSSLENVLVIGDSIVRHLKPAPARGSASVSCFPGARVEEIARRIPAALRENKSIGTVIVHAGVNDMPARRSEMLKKHFESLAETVKKTTSTTKLVFSGPLPTYRRGSEVFSRLSGLNSFLKNWCMKNHFGFIDNWDHFWERPAFYRRDGLHPSRKGSQVLSDNITAFLHQV</sequence>
<protein>
    <recommendedName>
        <fullName evidence="2">SGNH hydrolase-type esterase domain-containing protein</fullName>
    </recommendedName>
</protein>
<evidence type="ECO:0000259" key="2">
    <source>
        <dbReference type="Pfam" id="PF13472"/>
    </source>
</evidence>
<reference evidence="3" key="4">
    <citation type="submission" date="2025-09" db="UniProtKB">
        <authorList>
            <consortium name="Ensembl"/>
        </authorList>
    </citation>
    <scope>IDENTIFICATION</scope>
</reference>
<accession>A0A3B1IQ98</accession>
<dbReference type="PANTHER" id="PTHR30383:SF5">
    <property type="entry name" value="SGNH HYDROLASE-TYPE ESTERASE DOMAIN-CONTAINING PROTEIN"/>
    <property type="match status" value="1"/>
</dbReference>
<feature type="compositionally biased region" description="Low complexity" evidence="1">
    <location>
        <begin position="112"/>
        <end position="122"/>
    </location>
</feature>
<feature type="region of interest" description="Disordered" evidence="1">
    <location>
        <begin position="87"/>
        <end position="122"/>
    </location>
</feature>
<dbReference type="Ensembl" id="ENSAMXT00000056703.1">
    <property type="protein sequence ID" value="ENSAMXP00000032148.1"/>
    <property type="gene ID" value="ENSAMXG00000030958.1"/>
</dbReference>
<dbReference type="Gene3D" id="3.40.50.12700">
    <property type="match status" value="1"/>
</dbReference>
<proteinExistence type="predicted"/>
<name>A0A3B1IQ98_ASTMX</name>
<dbReference type="Pfam" id="PF13472">
    <property type="entry name" value="Lipase_GDSL_2"/>
    <property type="match status" value="1"/>
</dbReference>
<dbReference type="GeneTree" id="ENSGT00940000172903"/>
<dbReference type="Bgee" id="ENSAMXG00000030958">
    <property type="expression patterns" value="Expressed in sense organ and 2 other cell types or tissues"/>
</dbReference>
<reference evidence="4" key="1">
    <citation type="submission" date="2013-03" db="EMBL/GenBank/DDBJ databases">
        <authorList>
            <person name="Jeffery W."/>
            <person name="Warren W."/>
            <person name="Wilson R.K."/>
        </authorList>
    </citation>
    <scope>NUCLEOTIDE SEQUENCE</scope>
    <source>
        <strain evidence="4">female</strain>
    </source>
</reference>
<dbReference type="InterPro" id="IPR013830">
    <property type="entry name" value="SGNH_hydro"/>
</dbReference>
<dbReference type="AlphaFoldDB" id="A0A3B1IQ98"/>
<dbReference type="GO" id="GO:0004622">
    <property type="term" value="F:phosphatidylcholine lysophospholipase activity"/>
    <property type="evidence" value="ECO:0007669"/>
    <property type="project" value="TreeGrafter"/>
</dbReference>
<dbReference type="SUPFAM" id="SSF52266">
    <property type="entry name" value="SGNH hydrolase"/>
    <property type="match status" value="1"/>
</dbReference>
<dbReference type="Proteomes" id="UP000018467">
    <property type="component" value="Unassembled WGS sequence"/>
</dbReference>
<dbReference type="CDD" id="cd00229">
    <property type="entry name" value="SGNH_hydrolase"/>
    <property type="match status" value="1"/>
</dbReference>
<dbReference type="PANTHER" id="PTHR30383">
    <property type="entry name" value="THIOESTERASE 1/PROTEASE 1/LYSOPHOSPHOLIPASE L1"/>
    <property type="match status" value="1"/>
</dbReference>
<dbReference type="Gene3D" id="3.40.50.12690">
    <property type="match status" value="1"/>
</dbReference>
<organism evidence="3 4">
    <name type="scientific">Astyanax mexicanus</name>
    <name type="common">Blind cave fish</name>
    <name type="synonym">Astyanax fasciatus mexicanus</name>
    <dbReference type="NCBI Taxonomy" id="7994"/>
    <lineage>
        <taxon>Eukaryota</taxon>
        <taxon>Metazoa</taxon>
        <taxon>Chordata</taxon>
        <taxon>Craniata</taxon>
        <taxon>Vertebrata</taxon>
        <taxon>Euteleostomi</taxon>
        <taxon>Actinopterygii</taxon>
        <taxon>Neopterygii</taxon>
        <taxon>Teleostei</taxon>
        <taxon>Ostariophysi</taxon>
        <taxon>Characiformes</taxon>
        <taxon>Characoidei</taxon>
        <taxon>Acestrorhamphidae</taxon>
        <taxon>Acestrorhamphinae</taxon>
        <taxon>Astyanax</taxon>
    </lineage>
</organism>
<dbReference type="InParanoid" id="A0A3B1IQ98"/>
<keyword evidence="4" id="KW-1185">Reference proteome</keyword>
<reference evidence="3" key="3">
    <citation type="submission" date="2025-08" db="UniProtKB">
        <authorList>
            <consortium name="Ensembl"/>
        </authorList>
    </citation>
    <scope>IDENTIFICATION</scope>
</reference>
<dbReference type="InterPro" id="IPR051532">
    <property type="entry name" value="Ester_Hydrolysis_Enzymes"/>
</dbReference>
<feature type="domain" description="SGNH hydrolase-type esterase" evidence="2">
    <location>
        <begin position="153"/>
        <end position="279"/>
    </location>
</feature>
<evidence type="ECO:0000313" key="4">
    <source>
        <dbReference type="Proteomes" id="UP000018467"/>
    </source>
</evidence>
<evidence type="ECO:0000313" key="3">
    <source>
        <dbReference type="Ensembl" id="ENSAMXP00000032148.1"/>
    </source>
</evidence>
<reference evidence="4" key="2">
    <citation type="journal article" date="2014" name="Nat. Commun.">
        <title>The cavefish genome reveals candidate genes for eye loss.</title>
        <authorList>
            <person name="McGaugh S.E."/>
            <person name="Gross J.B."/>
            <person name="Aken B."/>
            <person name="Blin M."/>
            <person name="Borowsky R."/>
            <person name="Chalopin D."/>
            <person name="Hinaux H."/>
            <person name="Jeffery W.R."/>
            <person name="Keene A."/>
            <person name="Ma L."/>
            <person name="Minx P."/>
            <person name="Murphy D."/>
            <person name="O'Quin K.E."/>
            <person name="Retaux S."/>
            <person name="Rohner N."/>
            <person name="Searle S.M."/>
            <person name="Stahl B.A."/>
            <person name="Tabin C."/>
            <person name="Volff J.N."/>
            <person name="Yoshizawa M."/>
            <person name="Warren W.C."/>
        </authorList>
    </citation>
    <scope>NUCLEOTIDE SEQUENCE [LARGE SCALE GENOMIC DNA]</scope>
    <source>
        <strain evidence="4">female</strain>
    </source>
</reference>